<keyword evidence="2" id="KW-0645">Protease</keyword>
<proteinExistence type="predicted"/>
<dbReference type="GO" id="GO:0046872">
    <property type="term" value="F:metal ion binding"/>
    <property type="evidence" value="ECO:0007669"/>
    <property type="project" value="UniProtKB-KW"/>
</dbReference>
<evidence type="ECO:0000313" key="9">
    <source>
        <dbReference type="EMBL" id="BBO24580.1"/>
    </source>
</evidence>
<dbReference type="AlphaFoldDB" id="A0A809RAT7"/>
<gene>
    <name evidence="9" type="ORF">NPRO_21750</name>
</gene>
<name>A0A809RAT7_9BACT</name>
<keyword evidence="4" id="KW-0378">Hydrolase</keyword>
<dbReference type="EMBL" id="AP021858">
    <property type="protein sequence ID" value="BBO24580.1"/>
    <property type="molecule type" value="Genomic_DNA"/>
</dbReference>
<evidence type="ECO:0000256" key="7">
    <source>
        <dbReference type="SAM" id="SignalP"/>
    </source>
</evidence>
<feature type="signal peptide" evidence="7">
    <location>
        <begin position="1"/>
        <end position="24"/>
    </location>
</feature>
<dbReference type="Gene3D" id="3.30.2010.10">
    <property type="entry name" value="Metalloproteases ('zincins'), catalytic domain"/>
    <property type="match status" value="1"/>
</dbReference>
<keyword evidence="6" id="KW-0482">Metalloprotease</keyword>
<dbReference type="InterPro" id="IPR001915">
    <property type="entry name" value="Peptidase_M48"/>
</dbReference>
<dbReference type="Proteomes" id="UP000662873">
    <property type="component" value="Chromosome"/>
</dbReference>
<evidence type="ECO:0000256" key="4">
    <source>
        <dbReference type="ARBA" id="ARBA00022801"/>
    </source>
</evidence>
<evidence type="ECO:0000259" key="8">
    <source>
        <dbReference type="Pfam" id="PF01435"/>
    </source>
</evidence>
<accession>A0A809RAT7</accession>
<dbReference type="GO" id="GO:0006508">
    <property type="term" value="P:proteolysis"/>
    <property type="evidence" value="ECO:0007669"/>
    <property type="project" value="UniProtKB-KW"/>
</dbReference>
<organism evidence="9 10">
    <name type="scientific">Candidatus Nitrosymbiomonas proteolyticus</name>
    <dbReference type="NCBI Taxonomy" id="2608984"/>
    <lineage>
        <taxon>Bacteria</taxon>
        <taxon>Bacillati</taxon>
        <taxon>Armatimonadota</taxon>
        <taxon>Armatimonadota incertae sedis</taxon>
        <taxon>Candidatus Nitrosymbiomonas</taxon>
    </lineage>
</organism>
<comment type="cofactor">
    <cofactor evidence="1">
        <name>Zn(2+)</name>
        <dbReference type="ChEBI" id="CHEBI:29105"/>
    </cofactor>
</comment>
<dbReference type="GO" id="GO:0004222">
    <property type="term" value="F:metalloendopeptidase activity"/>
    <property type="evidence" value="ECO:0007669"/>
    <property type="project" value="InterPro"/>
</dbReference>
<evidence type="ECO:0000256" key="6">
    <source>
        <dbReference type="ARBA" id="ARBA00023049"/>
    </source>
</evidence>
<keyword evidence="5" id="KW-0862">Zinc</keyword>
<evidence type="ECO:0000256" key="2">
    <source>
        <dbReference type="ARBA" id="ARBA00022670"/>
    </source>
</evidence>
<keyword evidence="3" id="KW-0479">Metal-binding</keyword>
<sequence length="597" mass="65635">MIKRLGLRLATLILLATSAVGALGAEFTLDDLKKMVREIEAIAPKNEAYQYPIDVAFEEDDEVNAYASAIFEEGKKPQAILRVHTGLVKFCDGDARIIRAVVAHEVAHLANGHVKPSEPAARDLAKLWTRVQETEADVSGASYLERLGHANKDMVDMLLKLETLRGRQGSWLGRLTGTHPDPKARAARISTEPAVLESFVQFDVALTYMEARMFGIASRLFDSAATRYPMLSAAYVNSAQASLMNYYDNLPVPVKENWFRPDFGPLLTDIPLSEARDPEIRDSDRRRYAEALLKLQVAAEKASGNPRVAELMALAQVLEPDGKKDVLQAGIAALRKLTGAATDTWDLLRHAVNLGLGLDRMGDVQGAYDAMIGAQKKSEYFNPAIAENLGRISVKGASKETDALTAEVLAMWLAETPSSNVNWSAVKKNYETVCGRLGVEPKKVEPKPSYLCKPLTVTLGDKTLGLLDPVQEIVDRLGPADLRISFDSRYPDLTEMRWRGGDFSIFTESGRVMRLTTYVAGSSVSLRPVNTTDSREFLLTVGMSEDDFAKVLNLKGAKEKELAKGGKLETWMYFSGLNLGVMFEDGKLKGITITPAY</sequence>
<feature type="chain" id="PRO_5035157570" description="Peptidase M48 domain-containing protein" evidence="7">
    <location>
        <begin position="25"/>
        <end position="597"/>
    </location>
</feature>
<dbReference type="KEGG" id="npy:NPRO_21750"/>
<keyword evidence="7" id="KW-0732">Signal</keyword>
<protein>
    <recommendedName>
        <fullName evidence="8">Peptidase M48 domain-containing protein</fullName>
    </recommendedName>
</protein>
<evidence type="ECO:0000256" key="3">
    <source>
        <dbReference type="ARBA" id="ARBA00022723"/>
    </source>
</evidence>
<evidence type="ECO:0000256" key="1">
    <source>
        <dbReference type="ARBA" id="ARBA00001947"/>
    </source>
</evidence>
<evidence type="ECO:0000256" key="5">
    <source>
        <dbReference type="ARBA" id="ARBA00022833"/>
    </source>
</evidence>
<dbReference type="Pfam" id="PF01435">
    <property type="entry name" value="Peptidase_M48"/>
    <property type="match status" value="2"/>
</dbReference>
<evidence type="ECO:0000313" key="10">
    <source>
        <dbReference type="Proteomes" id="UP000662873"/>
    </source>
</evidence>
<feature type="domain" description="Peptidase M48" evidence="8">
    <location>
        <begin position="54"/>
        <end position="114"/>
    </location>
</feature>
<feature type="domain" description="Peptidase M48" evidence="8">
    <location>
        <begin position="124"/>
        <end position="191"/>
    </location>
</feature>
<reference evidence="9" key="1">
    <citation type="journal article" name="DNA Res.">
        <title>The physiological potential of anammox bacteria as revealed by their core genome structure.</title>
        <authorList>
            <person name="Okubo T."/>
            <person name="Toyoda A."/>
            <person name="Fukuhara K."/>
            <person name="Uchiyama I."/>
            <person name="Harigaya Y."/>
            <person name="Kuroiwa M."/>
            <person name="Suzuki T."/>
            <person name="Murakami Y."/>
            <person name="Suwa Y."/>
            <person name="Takami H."/>
        </authorList>
    </citation>
    <scope>NUCLEOTIDE SEQUENCE</scope>
    <source>
        <strain evidence="9">317325-2</strain>
    </source>
</reference>